<dbReference type="RefSeq" id="WP_221385002.1">
    <property type="nucleotide sequence ID" value="NZ_JACIEI010000021.1"/>
</dbReference>
<proteinExistence type="predicted"/>
<dbReference type="EMBL" id="JACIEI010000021">
    <property type="protein sequence ID" value="MBB3995874.1"/>
    <property type="molecule type" value="Genomic_DNA"/>
</dbReference>
<protein>
    <submittedName>
        <fullName evidence="1">Uncharacterized protein</fullName>
    </submittedName>
</protein>
<dbReference type="AlphaFoldDB" id="A0A7W6E7Z8"/>
<dbReference type="Proteomes" id="UP000530268">
    <property type="component" value="Unassembled WGS sequence"/>
</dbReference>
<dbReference type="PRINTS" id="PR00313">
    <property type="entry name" value="CABNDNGRPT"/>
</dbReference>
<evidence type="ECO:0000313" key="1">
    <source>
        <dbReference type="EMBL" id="MBB3995874.1"/>
    </source>
</evidence>
<evidence type="ECO:0000313" key="2">
    <source>
        <dbReference type="Proteomes" id="UP000530268"/>
    </source>
</evidence>
<gene>
    <name evidence="1" type="ORF">GGR95_003540</name>
</gene>
<comment type="caution">
    <text evidence="1">The sequence shown here is derived from an EMBL/GenBank/DDBJ whole genome shotgun (WGS) entry which is preliminary data.</text>
</comment>
<name>A0A7W6E7Z8_9RHOB</name>
<keyword evidence="2" id="KW-1185">Reference proteome</keyword>
<accession>A0A7W6E7Z8</accession>
<dbReference type="Gene3D" id="2.150.10.10">
    <property type="entry name" value="Serralysin-like metalloprotease, C-terminal"/>
    <property type="match status" value="1"/>
</dbReference>
<dbReference type="Gene3D" id="2.130.10.10">
    <property type="entry name" value="YVTN repeat-like/Quinoprotein amine dehydrogenase"/>
    <property type="match status" value="1"/>
</dbReference>
<dbReference type="SUPFAM" id="SSF51120">
    <property type="entry name" value="beta-Roll"/>
    <property type="match status" value="1"/>
</dbReference>
<organism evidence="1 2">
    <name type="scientific">Sulfitobacter undariae</name>
    <dbReference type="NCBI Taxonomy" id="1563671"/>
    <lineage>
        <taxon>Bacteria</taxon>
        <taxon>Pseudomonadati</taxon>
        <taxon>Pseudomonadota</taxon>
        <taxon>Alphaproteobacteria</taxon>
        <taxon>Rhodobacterales</taxon>
        <taxon>Roseobacteraceae</taxon>
        <taxon>Sulfitobacter</taxon>
    </lineage>
</organism>
<dbReference type="InterPro" id="IPR015943">
    <property type="entry name" value="WD40/YVTN_repeat-like_dom_sf"/>
</dbReference>
<sequence>MYFEYEQHLSVGDIAFDADIRGLKVVHLGVGSFLLSATGLNGGLVSYQLGPDGAVRGIAGQQIFLQGEGTSAGGMMDVVASGSGASLVLAGGRSTGLVQYELTAQGGITSGASTVGSSGSSGAVAYVLSEGEGAAVFYRVERDSGQVLRYTQNGSGDLHADTGPMDPVVLEGVTALKTVVVGGNPFLLAAQAATQGISSYRINDTTGVLTYADGIGAEQGLGIHAPTSFETLTVFGKTWVVLGSAGTSTLSVMSLSATGQLEAVDHVMDTLETRFGGVPSVAITQVEDRAFIIAGGADDGLSLFTLLPDGRLLHLESIPHRIGTGLMNVGQIETAVMGDKVQIFVSSSVDQGISRFTIDLSELGQTLRGDLDGAATIRGGNADDLLVAGANDTLWGGAGDDILQGAAGAQLNGGAGADLFVVGDIVGTVHIQDFDPDTDRLDLSSLFMLRSAAQLNIALKCLGRLH</sequence>
<dbReference type="InterPro" id="IPR011049">
    <property type="entry name" value="Serralysin-like_metalloprot_C"/>
</dbReference>
<reference evidence="1 2" key="1">
    <citation type="submission" date="2020-08" db="EMBL/GenBank/DDBJ databases">
        <title>Genomic Encyclopedia of Type Strains, Phase IV (KMG-IV): sequencing the most valuable type-strain genomes for metagenomic binning, comparative biology and taxonomic classification.</title>
        <authorList>
            <person name="Goeker M."/>
        </authorList>
    </citation>
    <scope>NUCLEOTIDE SEQUENCE [LARGE SCALE GENOMIC DNA]</scope>
    <source>
        <strain evidence="1 2">DSM 102234</strain>
    </source>
</reference>